<protein>
    <recommendedName>
        <fullName evidence="3">Spore coat protein JA</fullName>
    </recommendedName>
</protein>
<reference evidence="1 2" key="1">
    <citation type="submission" date="2011-09" db="EMBL/GenBank/DDBJ databases">
        <title>The Genome Sequence of Bacillus smithii 7_3_47FAA.</title>
        <authorList>
            <consortium name="The Broad Institute Genome Sequencing Platform"/>
            <person name="Earl A."/>
            <person name="Ward D."/>
            <person name="Feldgarden M."/>
            <person name="Gevers D."/>
            <person name="Daigneault M."/>
            <person name="Strauss J."/>
            <person name="Allen-Vercoe E."/>
            <person name="Young S.K."/>
            <person name="Zeng Q."/>
            <person name="Gargeya S."/>
            <person name="Fitzgerald M."/>
            <person name="Haas B."/>
            <person name="Abouelleil A."/>
            <person name="Alvarado L."/>
            <person name="Arachchi H.M."/>
            <person name="Berlin A."/>
            <person name="Brown A."/>
            <person name="Chapman S.B."/>
            <person name="Chen Z."/>
            <person name="Dunbar C."/>
            <person name="Freedman E."/>
            <person name="Gearin G."/>
            <person name="Goldberg J."/>
            <person name="Griggs A."/>
            <person name="Gujja S."/>
            <person name="Heiman D."/>
            <person name="Howarth C."/>
            <person name="Larson L."/>
            <person name="Lui A."/>
            <person name="MacDonald P.J.P."/>
            <person name="Montmayeur A."/>
            <person name="Murphy C."/>
            <person name="Neiman D."/>
            <person name="Pearson M."/>
            <person name="Priest M."/>
            <person name="Roberts A."/>
            <person name="Saif S."/>
            <person name="Shea T."/>
            <person name="Shenoy N."/>
            <person name="Sisk P."/>
            <person name="Stolte C."/>
            <person name="Sykes S."/>
            <person name="Wortman J."/>
            <person name="Nusbaum C."/>
            <person name="Birren B."/>
        </authorList>
    </citation>
    <scope>NUCLEOTIDE SEQUENCE [LARGE SCALE GENOMIC DNA]</scope>
    <source>
        <strain evidence="1 2">7_3_47FAA</strain>
    </source>
</reference>
<keyword evidence="2" id="KW-1185">Reference proteome</keyword>
<sequence>MTHFKGFTPFKSYTPYVSPFDPCPPKTIKTYSTPPNLYIGFQPPNTPQFSPIEALKKGTLFKIFYDPYYGPYEQPKGVRENEETT</sequence>
<dbReference type="PATRIC" id="fig|665952.3.peg.2992"/>
<dbReference type="EMBL" id="ACWF01000154">
    <property type="protein sequence ID" value="EHL73896.1"/>
    <property type="molecule type" value="Genomic_DNA"/>
</dbReference>
<dbReference type="RefSeq" id="WP_003355185.1">
    <property type="nucleotide sequence ID" value="NZ_JH414764.1"/>
</dbReference>
<evidence type="ECO:0000313" key="1">
    <source>
        <dbReference type="EMBL" id="EHL73896.1"/>
    </source>
</evidence>
<dbReference type="Proteomes" id="UP000011747">
    <property type="component" value="Unassembled WGS sequence"/>
</dbReference>
<dbReference type="HOGENOM" id="CLU_185836_0_0_9"/>
<name>G9QPA3_9BACI</name>
<dbReference type="AlphaFoldDB" id="G9QPA3"/>
<comment type="caution">
    <text evidence="1">The sequence shown here is derived from an EMBL/GenBank/DDBJ whole genome shotgun (WGS) entry which is preliminary data.</text>
</comment>
<evidence type="ECO:0008006" key="3">
    <source>
        <dbReference type="Google" id="ProtNLM"/>
    </source>
</evidence>
<accession>G9QPA3</accession>
<dbReference type="Pfam" id="PF11007">
    <property type="entry name" value="CotJA"/>
    <property type="match status" value="1"/>
</dbReference>
<proteinExistence type="predicted"/>
<dbReference type="InterPro" id="IPR020256">
    <property type="entry name" value="Spore_coat_CotJA"/>
</dbReference>
<evidence type="ECO:0000313" key="2">
    <source>
        <dbReference type="Proteomes" id="UP000011747"/>
    </source>
</evidence>
<gene>
    <name evidence="1" type="ORF">HMPREF1015_00120</name>
</gene>
<organism evidence="1 2">
    <name type="scientific">Bacillus smithii 7_3_47FAA</name>
    <dbReference type="NCBI Taxonomy" id="665952"/>
    <lineage>
        <taxon>Bacteria</taxon>
        <taxon>Bacillati</taxon>
        <taxon>Bacillota</taxon>
        <taxon>Bacilli</taxon>
        <taxon>Bacillales</taxon>
        <taxon>Bacillaceae</taxon>
        <taxon>Bacillus</taxon>
    </lineage>
</organism>